<dbReference type="Proteomes" id="UP000326759">
    <property type="component" value="Unassembled WGS sequence"/>
</dbReference>
<dbReference type="Gene3D" id="3.40.50.300">
    <property type="entry name" value="P-loop containing nucleotide triphosphate hydrolases"/>
    <property type="match status" value="1"/>
</dbReference>
<sequence length="113" mass="13056">MALKSGHRVIPLTCEEAAKQYEQFGGNRVGTIRLDPDGWFFTSPFIIFADKLYDFKFKPSDIVVMTYPKCGTTWTQEIVWTLLNNPNLDNPKGSVPVNLRCPFLENYIIKKFY</sequence>
<evidence type="ECO:0000313" key="3">
    <source>
        <dbReference type="Proteomes" id="UP000326759"/>
    </source>
</evidence>
<dbReference type="Pfam" id="PF00685">
    <property type="entry name" value="Sulfotransfer_1"/>
    <property type="match status" value="1"/>
</dbReference>
<dbReference type="InterPro" id="IPR027417">
    <property type="entry name" value="P-loop_NTPase"/>
</dbReference>
<feature type="domain" description="Sulfotransferase" evidence="1">
    <location>
        <begin position="59"/>
        <end position="107"/>
    </location>
</feature>
<evidence type="ECO:0000313" key="2">
    <source>
        <dbReference type="EMBL" id="KAB7502135.1"/>
    </source>
</evidence>
<name>A0A5N5TAL9_9CRUS</name>
<dbReference type="InterPro" id="IPR000863">
    <property type="entry name" value="Sulfotransferase_dom"/>
</dbReference>
<gene>
    <name evidence="2" type="ORF">Anas_11778</name>
</gene>
<dbReference type="OrthoDB" id="6504732at2759"/>
<proteinExistence type="predicted"/>
<reference evidence="2 3" key="1">
    <citation type="journal article" date="2019" name="PLoS Biol.">
        <title>Sex chromosomes control vertical transmission of feminizing Wolbachia symbionts in an isopod.</title>
        <authorList>
            <person name="Becking T."/>
            <person name="Chebbi M.A."/>
            <person name="Giraud I."/>
            <person name="Moumen B."/>
            <person name="Laverre T."/>
            <person name="Caubet Y."/>
            <person name="Peccoud J."/>
            <person name="Gilbert C."/>
            <person name="Cordaux R."/>
        </authorList>
    </citation>
    <scope>NUCLEOTIDE SEQUENCE [LARGE SCALE GENOMIC DNA]</scope>
    <source>
        <strain evidence="2">ANa2</strain>
        <tissue evidence="2">Whole body excluding digestive tract and cuticle</tissue>
    </source>
</reference>
<dbReference type="SUPFAM" id="SSF52540">
    <property type="entry name" value="P-loop containing nucleoside triphosphate hydrolases"/>
    <property type="match status" value="1"/>
</dbReference>
<accession>A0A5N5TAL9</accession>
<comment type="caution">
    <text evidence="2">The sequence shown here is derived from an EMBL/GenBank/DDBJ whole genome shotgun (WGS) entry which is preliminary data.</text>
</comment>
<keyword evidence="2" id="KW-0808">Transferase</keyword>
<protein>
    <submittedName>
        <fullName evidence="2">Sulfotransferase 1C4</fullName>
    </submittedName>
</protein>
<dbReference type="GO" id="GO:0008146">
    <property type="term" value="F:sulfotransferase activity"/>
    <property type="evidence" value="ECO:0007669"/>
    <property type="project" value="InterPro"/>
</dbReference>
<organism evidence="2 3">
    <name type="scientific">Armadillidium nasatum</name>
    <dbReference type="NCBI Taxonomy" id="96803"/>
    <lineage>
        <taxon>Eukaryota</taxon>
        <taxon>Metazoa</taxon>
        <taxon>Ecdysozoa</taxon>
        <taxon>Arthropoda</taxon>
        <taxon>Crustacea</taxon>
        <taxon>Multicrustacea</taxon>
        <taxon>Malacostraca</taxon>
        <taxon>Eumalacostraca</taxon>
        <taxon>Peracarida</taxon>
        <taxon>Isopoda</taxon>
        <taxon>Oniscidea</taxon>
        <taxon>Crinocheta</taxon>
        <taxon>Armadillidiidae</taxon>
        <taxon>Armadillidium</taxon>
    </lineage>
</organism>
<dbReference type="EMBL" id="SEYY01008465">
    <property type="protein sequence ID" value="KAB7502135.1"/>
    <property type="molecule type" value="Genomic_DNA"/>
</dbReference>
<keyword evidence="3" id="KW-1185">Reference proteome</keyword>
<evidence type="ECO:0000259" key="1">
    <source>
        <dbReference type="Pfam" id="PF00685"/>
    </source>
</evidence>
<dbReference type="AlphaFoldDB" id="A0A5N5TAL9"/>